<evidence type="ECO:0000313" key="2">
    <source>
        <dbReference type="Proteomes" id="UP000028524"/>
    </source>
</evidence>
<proteinExistence type="predicted"/>
<dbReference type="HOGENOM" id="CLU_3107966_0_0_1"/>
<dbReference type="InParanoid" id="A0A084R0I1"/>
<accession>A0A084R0I1</accession>
<name>A0A084R0I1_STAC4</name>
<sequence>MGGVIQYDLGKAKSNQKWERKGSLNTPPTVLLHAVAALQAEHLITASQRSS</sequence>
<evidence type="ECO:0000313" key="1">
    <source>
        <dbReference type="EMBL" id="KFA69716.1"/>
    </source>
</evidence>
<dbReference type="STRING" id="1283841.A0A084R0I1"/>
<keyword evidence="2" id="KW-1185">Reference proteome</keyword>
<dbReference type="Proteomes" id="UP000028524">
    <property type="component" value="Unassembled WGS sequence"/>
</dbReference>
<dbReference type="AlphaFoldDB" id="A0A084R0I1"/>
<reference evidence="1 2" key="1">
    <citation type="journal article" date="2014" name="BMC Genomics">
        <title>Comparative genome sequencing reveals chemotype-specific gene clusters in the toxigenic black mold Stachybotrys.</title>
        <authorList>
            <person name="Semeiks J."/>
            <person name="Borek D."/>
            <person name="Otwinowski Z."/>
            <person name="Grishin N.V."/>
        </authorList>
    </citation>
    <scope>NUCLEOTIDE SEQUENCE [LARGE SCALE GENOMIC DNA]</scope>
    <source>
        <strain evidence="1 2">IBT 40285</strain>
    </source>
</reference>
<gene>
    <name evidence="1" type="ORF">S40285_09691</name>
</gene>
<protein>
    <submittedName>
        <fullName evidence="1">Uncharacterized protein</fullName>
    </submittedName>
</protein>
<feature type="non-terminal residue" evidence="1">
    <location>
        <position position="51"/>
    </location>
</feature>
<dbReference type="OrthoDB" id="674604at2759"/>
<organism evidence="1 2">
    <name type="scientific">Stachybotrys chlorohalonatus (strain IBT 40285)</name>
    <dbReference type="NCBI Taxonomy" id="1283841"/>
    <lineage>
        <taxon>Eukaryota</taxon>
        <taxon>Fungi</taxon>
        <taxon>Dikarya</taxon>
        <taxon>Ascomycota</taxon>
        <taxon>Pezizomycotina</taxon>
        <taxon>Sordariomycetes</taxon>
        <taxon>Hypocreomycetidae</taxon>
        <taxon>Hypocreales</taxon>
        <taxon>Stachybotryaceae</taxon>
        <taxon>Stachybotrys</taxon>
    </lineage>
</organism>
<dbReference type="EMBL" id="KL659370">
    <property type="protein sequence ID" value="KFA69716.1"/>
    <property type="molecule type" value="Genomic_DNA"/>
</dbReference>